<comment type="caution">
    <text evidence="2">The sequence shown here is derived from an EMBL/GenBank/DDBJ whole genome shotgun (WGS) entry which is preliminary data.</text>
</comment>
<reference evidence="2" key="1">
    <citation type="journal article" date="2022" name="bioRxiv">
        <title>Sequencing and chromosome-scale assembly of the giantPleurodeles waltlgenome.</title>
        <authorList>
            <person name="Brown T."/>
            <person name="Elewa A."/>
            <person name="Iarovenko S."/>
            <person name="Subramanian E."/>
            <person name="Araus A.J."/>
            <person name="Petzold A."/>
            <person name="Susuki M."/>
            <person name="Suzuki K.-i.T."/>
            <person name="Hayashi T."/>
            <person name="Toyoda A."/>
            <person name="Oliveira C."/>
            <person name="Osipova E."/>
            <person name="Leigh N.D."/>
            <person name="Simon A."/>
            <person name="Yun M.H."/>
        </authorList>
    </citation>
    <scope>NUCLEOTIDE SEQUENCE</scope>
    <source>
        <strain evidence="2">20211129_DDA</strain>
        <tissue evidence="2">Liver</tissue>
    </source>
</reference>
<evidence type="ECO:0000256" key="1">
    <source>
        <dbReference type="SAM" id="MobiDB-lite"/>
    </source>
</evidence>
<dbReference type="Proteomes" id="UP001066276">
    <property type="component" value="Chromosome 1_1"/>
</dbReference>
<dbReference type="InterPro" id="IPR042566">
    <property type="entry name" value="L1_C"/>
</dbReference>
<evidence type="ECO:0000313" key="3">
    <source>
        <dbReference type="Proteomes" id="UP001066276"/>
    </source>
</evidence>
<keyword evidence="3" id="KW-1185">Reference proteome</keyword>
<proteinExistence type="predicted"/>
<dbReference type="AlphaFoldDB" id="A0AAV7WN14"/>
<evidence type="ECO:0000313" key="2">
    <source>
        <dbReference type="EMBL" id="KAJ1215360.1"/>
    </source>
</evidence>
<dbReference type="Gene3D" id="3.30.250.20">
    <property type="entry name" value="L1 transposable element, C-terminal domain"/>
    <property type="match status" value="1"/>
</dbReference>
<feature type="region of interest" description="Disordered" evidence="1">
    <location>
        <begin position="62"/>
        <end position="85"/>
    </location>
</feature>
<gene>
    <name evidence="2" type="ORF">NDU88_002969</name>
</gene>
<accession>A0AAV7WN14</accession>
<name>A0AAV7WN14_PLEWA</name>
<dbReference type="EMBL" id="JANPWB010000001">
    <property type="protein sequence ID" value="KAJ1215360.1"/>
    <property type="molecule type" value="Genomic_DNA"/>
</dbReference>
<organism evidence="2 3">
    <name type="scientific">Pleurodeles waltl</name>
    <name type="common">Iberian ribbed newt</name>
    <dbReference type="NCBI Taxonomy" id="8319"/>
    <lineage>
        <taxon>Eukaryota</taxon>
        <taxon>Metazoa</taxon>
        <taxon>Chordata</taxon>
        <taxon>Craniata</taxon>
        <taxon>Vertebrata</taxon>
        <taxon>Euteleostomi</taxon>
        <taxon>Amphibia</taxon>
        <taxon>Batrachia</taxon>
        <taxon>Caudata</taxon>
        <taxon>Salamandroidea</taxon>
        <taxon>Salamandridae</taxon>
        <taxon>Pleurodelinae</taxon>
        <taxon>Pleurodeles</taxon>
    </lineage>
</organism>
<sequence length="85" mass="9849">MSADFAKETSECRRAFLALRPRLRQMEVKFGLFEPARMWITKNSMSKNIYDPEDLRFFLDGLSHMDTSTPNPPRDPTVTDQNALP</sequence>
<protein>
    <submittedName>
        <fullName evidence="2">Uncharacterized protein</fullName>
    </submittedName>
</protein>